<feature type="region of interest" description="Disordered" evidence="3">
    <location>
        <begin position="104"/>
        <end position="123"/>
    </location>
</feature>
<dbReference type="GO" id="GO:0048188">
    <property type="term" value="C:Set1C/COMPASS complex"/>
    <property type="evidence" value="ECO:0007669"/>
    <property type="project" value="InterPro"/>
</dbReference>
<dbReference type="CDD" id="cd22966">
    <property type="entry name" value="DD_DYDC-like"/>
    <property type="match status" value="1"/>
</dbReference>
<dbReference type="AlphaFoldDB" id="A0A9N9SHF2"/>
<keyword evidence="5" id="KW-1185">Reference proteome</keyword>
<accession>A0A9N9SHF2</accession>
<proteinExistence type="inferred from homology"/>
<evidence type="ECO:0000313" key="5">
    <source>
        <dbReference type="Proteomes" id="UP001153737"/>
    </source>
</evidence>
<evidence type="ECO:0000256" key="2">
    <source>
        <dbReference type="SAM" id="Coils"/>
    </source>
</evidence>
<dbReference type="Pfam" id="PF05186">
    <property type="entry name" value="Dpy-30"/>
    <property type="match status" value="1"/>
</dbReference>
<feature type="coiled-coil region" evidence="2">
    <location>
        <begin position="350"/>
        <end position="388"/>
    </location>
</feature>
<feature type="compositionally biased region" description="Basic and acidic residues" evidence="3">
    <location>
        <begin position="227"/>
        <end position="237"/>
    </location>
</feature>
<evidence type="ECO:0000256" key="1">
    <source>
        <dbReference type="ARBA" id="ARBA00010849"/>
    </source>
</evidence>
<comment type="similarity">
    <text evidence="1">Belongs to the dpy-30 family.</text>
</comment>
<feature type="region of interest" description="Disordered" evidence="3">
    <location>
        <begin position="213"/>
        <end position="237"/>
    </location>
</feature>
<gene>
    <name evidence="4" type="ORF">PHAECO_LOCUS5064</name>
</gene>
<feature type="region of interest" description="Disordered" evidence="3">
    <location>
        <begin position="481"/>
        <end position="503"/>
    </location>
</feature>
<dbReference type="InterPro" id="IPR007858">
    <property type="entry name" value="Dpy-30_motif"/>
</dbReference>
<sequence length="632" mass="71952">MKQGSTDNISVIVVFLRQPAKIAAEAASWTDGGRAMEAGLESDGPLEAARNRAAAEDGNVFGIENEANDEPFGMLKNSERDGDILSQKNDRGLLLNLTDNFKQNGRFGDVNDKPPSPSRAGRFDGDVIDELQADRFDGDVIDEPLAGRFGGDVTDKPLAGRFVGDVIDEGVYNPFVEHQEKAALEMERHLRKYEGNDGVGKEEEDLEVRRIAREETPTPPADAEMTEEIKESKDSEREQGLEDFIIPKIVSSIRNECHNICHDLNNLKLNIEERLTILDKNDEKMTMLNYRMYQIRYDYSTKIRNFLKRKKQLETTEGQESEISLSLIGKEIEECEQQHQVQHSTTKRQMVEAQEEYEETLNILDNTLDAMKKKLENLLLLMEARNAETGTPDIMEDTALISQMKEYEHFIDYYTEIQTVGWSRRKNIKEPTDVNGLMFTDEGLLATKSGQELSYQEALDQNLLTNMHPIFSSVKLINTPEQGSTSLSESRSSRSSDRSKMSSEDVAYLKENLGTPLTLALAEISAVQPRDPIHYLGHWLFKYRYNEEVRDVQRIEVEQLTEARDKLAKEKWHAFVEKEAKAAVFDMIAKAEEEALENELLRIEKELADQEEEDLDYEARDKFDAFGGDVPI</sequence>
<dbReference type="InterPro" id="IPR037856">
    <property type="entry name" value="Sdc1/DPY30"/>
</dbReference>
<feature type="coiled-coil region" evidence="2">
    <location>
        <begin position="550"/>
        <end position="620"/>
    </location>
</feature>
<dbReference type="PANTHER" id="PTHR23356">
    <property type="entry name" value="DPY30-RELATED"/>
    <property type="match status" value="1"/>
</dbReference>
<dbReference type="EMBL" id="OU896721">
    <property type="protein sequence ID" value="CAG9817230.1"/>
    <property type="molecule type" value="Genomic_DNA"/>
</dbReference>
<dbReference type="PANTHER" id="PTHR23356:SF16">
    <property type="entry name" value="DPY30 DOMAIN CONTAINING 2"/>
    <property type="match status" value="1"/>
</dbReference>
<organism evidence="4 5">
    <name type="scientific">Phaedon cochleariae</name>
    <name type="common">Mustard beetle</name>
    <dbReference type="NCBI Taxonomy" id="80249"/>
    <lineage>
        <taxon>Eukaryota</taxon>
        <taxon>Metazoa</taxon>
        <taxon>Ecdysozoa</taxon>
        <taxon>Arthropoda</taxon>
        <taxon>Hexapoda</taxon>
        <taxon>Insecta</taxon>
        <taxon>Pterygota</taxon>
        <taxon>Neoptera</taxon>
        <taxon>Endopterygota</taxon>
        <taxon>Coleoptera</taxon>
        <taxon>Polyphaga</taxon>
        <taxon>Cucujiformia</taxon>
        <taxon>Chrysomeloidea</taxon>
        <taxon>Chrysomelidae</taxon>
        <taxon>Chrysomelinae</taxon>
        <taxon>Chrysomelini</taxon>
        <taxon>Phaedon</taxon>
    </lineage>
</organism>
<dbReference type="InterPro" id="IPR049630">
    <property type="entry name" value="DYDC-like_DD"/>
</dbReference>
<dbReference type="Proteomes" id="UP001153737">
    <property type="component" value="Chromosome 15"/>
</dbReference>
<dbReference type="OrthoDB" id="432281at2759"/>
<reference evidence="4" key="2">
    <citation type="submission" date="2022-10" db="EMBL/GenBank/DDBJ databases">
        <authorList>
            <consortium name="ENA_rothamsted_submissions"/>
            <consortium name="culmorum"/>
            <person name="King R."/>
        </authorList>
    </citation>
    <scope>NUCLEOTIDE SEQUENCE</scope>
</reference>
<evidence type="ECO:0000256" key="3">
    <source>
        <dbReference type="SAM" id="MobiDB-lite"/>
    </source>
</evidence>
<keyword evidence="2" id="KW-0175">Coiled coil</keyword>
<dbReference type="Gene3D" id="1.20.890.10">
    <property type="entry name" value="cAMP-dependent protein kinase regulatory subunit, dimerization-anchoring domain"/>
    <property type="match status" value="1"/>
</dbReference>
<protein>
    <submittedName>
        <fullName evidence="4">Uncharacterized protein</fullName>
    </submittedName>
</protein>
<reference evidence="4" key="1">
    <citation type="submission" date="2022-01" db="EMBL/GenBank/DDBJ databases">
        <authorList>
            <person name="King R."/>
        </authorList>
    </citation>
    <scope>NUCLEOTIDE SEQUENCE</scope>
</reference>
<name>A0A9N9SHF2_PHACE</name>
<evidence type="ECO:0000313" key="4">
    <source>
        <dbReference type="EMBL" id="CAG9817230.1"/>
    </source>
</evidence>
<feature type="compositionally biased region" description="Basic and acidic residues" evidence="3">
    <location>
        <begin position="491"/>
        <end position="503"/>
    </location>
</feature>